<dbReference type="AlphaFoldDB" id="A0A173SMH4"/>
<dbReference type="RefSeq" id="WP_055237795.1">
    <property type="nucleotide sequence ID" value="NZ_CYXM01000004.1"/>
</dbReference>
<evidence type="ECO:0000313" key="3">
    <source>
        <dbReference type="Proteomes" id="UP000095673"/>
    </source>
</evidence>
<feature type="region of interest" description="Disordered" evidence="1">
    <location>
        <begin position="157"/>
        <end position="176"/>
    </location>
</feature>
<protein>
    <submittedName>
        <fullName evidence="2">Uncharacterized protein</fullName>
    </submittedName>
</protein>
<dbReference type="Proteomes" id="UP000095673">
    <property type="component" value="Unassembled WGS sequence"/>
</dbReference>
<dbReference type="OrthoDB" id="9801127at2"/>
<organism evidence="2 3">
    <name type="scientific">Agathobacter rectalis</name>
    <dbReference type="NCBI Taxonomy" id="39491"/>
    <lineage>
        <taxon>Bacteria</taxon>
        <taxon>Bacillati</taxon>
        <taxon>Bacillota</taxon>
        <taxon>Clostridia</taxon>
        <taxon>Lachnospirales</taxon>
        <taxon>Lachnospiraceae</taxon>
        <taxon>Agathobacter</taxon>
    </lineage>
</organism>
<sequence length="176" mass="20596">MIKYFCDRCGVEMTKEKRHGFVSVNTRDKAEGDLLEENEFESWLFCKKCTEDIRRYVRTLPLKPSQNDEKRDQNKEKCDQNEGKRSESAESEAKPQETVSEEVEDESMTGKKKYDVGKIMALKKAGWKVKDIADEMKMTPQQVSNQIYLYNKKMQENGAETEVHMSRIEPTKRPKL</sequence>
<gene>
    <name evidence="2" type="ORF">ERS852580_01103</name>
</gene>
<reference evidence="2 3" key="1">
    <citation type="submission" date="2015-09" db="EMBL/GenBank/DDBJ databases">
        <authorList>
            <consortium name="Pathogen Informatics"/>
        </authorList>
    </citation>
    <scope>NUCLEOTIDE SEQUENCE [LARGE SCALE GENOMIC DNA]</scope>
    <source>
        <strain evidence="2 3">2789STDY5834968</strain>
    </source>
</reference>
<feature type="region of interest" description="Disordered" evidence="1">
    <location>
        <begin position="64"/>
        <end position="110"/>
    </location>
</feature>
<proteinExistence type="predicted"/>
<evidence type="ECO:0000313" key="2">
    <source>
        <dbReference type="EMBL" id="CUM90899.1"/>
    </source>
</evidence>
<name>A0A173SMH4_9FIRM</name>
<evidence type="ECO:0000256" key="1">
    <source>
        <dbReference type="SAM" id="MobiDB-lite"/>
    </source>
</evidence>
<feature type="compositionally biased region" description="Basic and acidic residues" evidence="1">
    <location>
        <begin position="66"/>
        <end position="95"/>
    </location>
</feature>
<feature type="compositionally biased region" description="Basic and acidic residues" evidence="1">
    <location>
        <begin position="161"/>
        <end position="176"/>
    </location>
</feature>
<accession>A0A173SMH4</accession>
<dbReference type="EMBL" id="CYXM01000004">
    <property type="protein sequence ID" value="CUM90899.1"/>
    <property type="molecule type" value="Genomic_DNA"/>
</dbReference>